<name>F9U6W9_9GAMM</name>
<dbReference type="RefSeq" id="WP_007191548.1">
    <property type="nucleotide sequence ID" value="NZ_AFWV01000002.1"/>
</dbReference>
<evidence type="ECO:0000313" key="2">
    <source>
        <dbReference type="Proteomes" id="UP000005459"/>
    </source>
</evidence>
<dbReference type="EMBL" id="AFWV01000002">
    <property type="protein sequence ID" value="EGV19995.1"/>
    <property type="molecule type" value="Genomic_DNA"/>
</dbReference>
<keyword evidence="2" id="KW-1185">Reference proteome</keyword>
<organism evidence="1 2">
    <name type="scientific">Thiocapsa marina 5811</name>
    <dbReference type="NCBI Taxonomy" id="768671"/>
    <lineage>
        <taxon>Bacteria</taxon>
        <taxon>Pseudomonadati</taxon>
        <taxon>Pseudomonadota</taxon>
        <taxon>Gammaproteobacteria</taxon>
        <taxon>Chromatiales</taxon>
        <taxon>Chromatiaceae</taxon>
        <taxon>Thiocapsa</taxon>
    </lineage>
</organism>
<accession>F9U6W9</accession>
<evidence type="ECO:0000313" key="1">
    <source>
        <dbReference type="EMBL" id="EGV19995.1"/>
    </source>
</evidence>
<proteinExistence type="predicted"/>
<dbReference type="AlphaFoldDB" id="F9U6W9"/>
<reference evidence="1 2" key="1">
    <citation type="submission" date="2011-06" db="EMBL/GenBank/DDBJ databases">
        <title>The draft genome of Thiocapsa marina 5811.</title>
        <authorList>
            <consortium name="US DOE Joint Genome Institute (JGI-PGF)"/>
            <person name="Lucas S."/>
            <person name="Han J."/>
            <person name="Cheng J.-F."/>
            <person name="Goodwin L."/>
            <person name="Pitluck S."/>
            <person name="Peters L."/>
            <person name="Land M.L."/>
            <person name="Hauser L."/>
            <person name="Vogl K."/>
            <person name="Liu Z."/>
            <person name="Imhoff J."/>
            <person name="Thiel V."/>
            <person name="Frigaard N.-U."/>
            <person name="Bryant D."/>
            <person name="Woyke T.J."/>
        </authorList>
    </citation>
    <scope>NUCLEOTIDE SEQUENCE [LARGE SCALE GENOMIC DNA]</scope>
    <source>
        <strain evidence="1 2">5811</strain>
    </source>
</reference>
<protein>
    <submittedName>
        <fullName evidence="1">Uncharacterized protein</fullName>
    </submittedName>
</protein>
<gene>
    <name evidence="1" type="ORF">ThimaDRAFT_0671</name>
</gene>
<dbReference type="STRING" id="768671.ThimaDRAFT_0671"/>
<sequence>MGSTAQGRPPESRARLLFDRYALAGNDDYEGHYSAALGVEILSDGDYWLAVGVVDPPKPLSTWILARTISSTQSEAVGDTRLIGVEPFR</sequence>
<dbReference type="Proteomes" id="UP000005459">
    <property type="component" value="Unassembled WGS sequence"/>
</dbReference>